<name>U5MU45_CLOSA</name>
<proteinExistence type="predicted"/>
<feature type="transmembrane region" description="Helical" evidence="1">
    <location>
        <begin position="129"/>
        <end position="151"/>
    </location>
</feature>
<dbReference type="Pfam" id="PF09997">
    <property type="entry name" value="DUF2238"/>
    <property type="match status" value="1"/>
</dbReference>
<evidence type="ECO:0000256" key="1">
    <source>
        <dbReference type="SAM" id="Phobius"/>
    </source>
</evidence>
<feature type="transmembrane region" description="Helical" evidence="1">
    <location>
        <begin position="67"/>
        <end position="84"/>
    </location>
</feature>
<feature type="transmembrane region" description="Helical" evidence="1">
    <location>
        <begin position="96"/>
        <end position="117"/>
    </location>
</feature>
<evidence type="ECO:0000313" key="2">
    <source>
        <dbReference type="EMBL" id="AGX43186.1"/>
    </source>
</evidence>
<feature type="transmembrane region" description="Helical" evidence="1">
    <location>
        <begin position="171"/>
        <end position="192"/>
    </location>
</feature>
<sequence length="198" mass="23069">MNNKNSNLAIGITVIFEIMLTITTILRITLRQEQNLGQIILAGLCITIPFIITYVTNKKKIFLPSNFQLISVLFIILTLYFGEIKRFYVKFWWWDLFLHGLFGCYAVIIALNIIQGIIIKGKGTTEKRFIIFTLIFAFCFSITLGTLWEIFEFIGDYFFKTDMINGGLEDTASDLMIKILFAFITSIIWYFYKLNKKK</sequence>
<accession>U5MU45</accession>
<keyword evidence="1" id="KW-0812">Transmembrane</keyword>
<gene>
    <name evidence="2" type="ORF">CLSA_c22090</name>
</gene>
<keyword evidence="1" id="KW-1133">Transmembrane helix</keyword>
<keyword evidence="1" id="KW-0472">Membrane</keyword>
<dbReference type="PATRIC" id="fig|1345695.3.peg.2177"/>
<dbReference type="EMBL" id="CP006721">
    <property type="protein sequence ID" value="AGX43186.1"/>
    <property type="molecule type" value="Genomic_DNA"/>
</dbReference>
<feature type="transmembrane region" description="Helical" evidence="1">
    <location>
        <begin position="36"/>
        <end position="55"/>
    </location>
</feature>
<dbReference type="RefSeq" id="WP_022746341.1">
    <property type="nucleotide sequence ID" value="NC_022571.1"/>
</dbReference>
<evidence type="ECO:0000313" key="3">
    <source>
        <dbReference type="Proteomes" id="UP000017118"/>
    </source>
</evidence>
<dbReference type="OrthoDB" id="4966203at2"/>
<dbReference type="AlphaFoldDB" id="U5MU45"/>
<evidence type="ECO:0008006" key="4">
    <source>
        <dbReference type="Google" id="ProtNLM"/>
    </source>
</evidence>
<dbReference type="KEGG" id="csb:CLSA_c22090"/>
<protein>
    <recommendedName>
        <fullName evidence="4">Membrane-spanning protein</fullName>
    </recommendedName>
</protein>
<keyword evidence="3" id="KW-1185">Reference proteome</keyword>
<dbReference type="InterPro" id="IPR014509">
    <property type="entry name" value="YjdF-like"/>
</dbReference>
<dbReference type="GeneID" id="55474653"/>
<dbReference type="eggNOG" id="ENOG5033FZI">
    <property type="taxonomic scope" value="Bacteria"/>
</dbReference>
<dbReference type="HOGENOM" id="CLU_070751_3_0_9"/>
<dbReference type="Proteomes" id="UP000017118">
    <property type="component" value="Chromosome"/>
</dbReference>
<feature type="transmembrane region" description="Helical" evidence="1">
    <location>
        <begin position="7"/>
        <end position="30"/>
    </location>
</feature>
<reference evidence="2 3" key="1">
    <citation type="journal article" date="2013" name="Genome Announc.">
        <title>Complete Genome Sequence of the Solvent Producer Clostridium saccharobutylicum NCP262 (DSM 13864).</title>
        <authorList>
            <person name="Poehlein A."/>
            <person name="Hartwich K."/>
            <person name="Krabben P."/>
            <person name="Ehrenreich A."/>
            <person name="Liebl W."/>
            <person name="Durre P."/>
            <person name="Gottschalk G."/>
            <person name="Daniel R."/>
        </authorList>
    </citation>
    <scope>NUCLEOTIDE SEQUENCE [LARGE SCALE GENOMIC DNA]</scope>
    <source>
        <strain evidence="2">DSM 13864</strain>
    </source>
</reference>
<organism evidence="2 3">
    <name type="scientific">Clostridium saccharobutylicum DSM 13864</name>
    <dbReference type="NCBI Taxonomy" id="1345695"/>
    <lineage>
        <taxon>Bacteria</taxon>
        <taxon>Bacillati</taxon>
        <taxon>Bacillota</taxon>
        <taxon>Clostridia</taxon>
        <taxon>Eubacteriales</taxon>
        <taxon>Clostridiaceae</taxon>
        <taxon>Clostridium</taxon>
    </lineage>
</organism>